<keyword evidence="5" id="KW-1185">Reference proteome</keyword>
<evidence type="ECO:0000313" key="4">
    <source>
        <dbReference type="EMBL" id="CAK0785231.1"/>
    </source>
</evidence>
<evidence type="ECO:0000313" key="5">
    <source>
        <dbReference type="Proteomes" id="UP001314263"/>
    </source>
</evidence>
<name>A0AAV1IEJ5_9CHLO</name>
<dbReference type="PANTHER" id="PTHR43391">
    <property type="entry name" value="RETINOL DEHYDROGENASE-RELATED"/>
    <property type="match status" value="1"/>
</dbReference>
<evidence type="ECO:0000256" key="2">
    <source>
        <dbReference type="ARBA" id="ARBA00023002"/>
    </source>
</evidence>
<dbReference type="PANTHER" id="PTHR43391:SF86">
    <property type="entry name" value="SHORT-CHAIN DEHYDROGENASE_REDUCTASE FAMILY PROTEIN"/>
    <property type="match status" value="1"/>
</dbReference>
<dbReference type="SUPFAM" id="SSF51735">
    <property type="entry name" value="NAD(P)-binding Rossmann-fold domains"/>
    <property type="match status" value="1"/>
</dbReference>
<dbReference type="Pfam" id="PF00106">
    <property type="entry name" value="adh_short"/>
    <property type="match status" value="1"/>
</dbReference>
<gene>
    <name evidence="4" type="ORF">CVIRNUC_008437</name>
</gene>
<dbReference type="Gene3D" id="3.40.50.720">
    <property type="entry name" value="NAD(P)-binding Rossmann-like Domain"/>
    <property type="match status" value="1"/>
</dbReference>
<evidence type="ECO:0000256" key="3">
    <source>
        <dbReference type="RuleBase" id="RU000363"/>
    </source>
</evidence>
<accession>A0AAV1IEJ5</accession>
<dbReference type="InterPro" id="IPR036291">
    <property type="entry name" value="NAD(P)-bd_dom_sf"/>
</dbReference>
<dbReference type="GO" id="GO:0005829">
    <property type="term" value="C:cytosol"/>
    <property type="evidence" value="ECO:0007669"/>
    <property type="project" value="TreeGrafter"/>
</dbReference>
<protein>
    <submittedName>
        <fullName evidence="4">Uncharacterized protein</fullName>
    </submittedName>
</protein>
<dbReference type="EMBL" id="CAUYUE010000012">
    <property type="protein sequence ID" value="CAK0785231.1"/>
    <property type="molecule type" value="Genomic_DNA"/>
</dbReference>
<reference evidence="4 5" key="1">
    <citation type="submission" date="2023-10" db="EMBL/GenBank/DDBJ databases">
        <authorList>
            <person name="Maclean D."/>
            <person name="Macfadyen A."/>
        </authorList>
    </citation>
    <scope>NUCLEOTIDE SEQUENCE [LARGE SCALE GENOMIC DNA]</scope>
</reference>
<dbReference type="Proteomes" id="UP001314263">
    <property type="component" value="Unassembled WGS sequence"/>
</dbReference>
<dbReference type="PRINTS" id="PR00081">
    <property type="entry name" value="GDHRDH"/>
</dbReference>
<dbReference type="AlphaFoldDB" id="A0AAV1IEJ5"/>
<dbReference type="GO" id="GO:0016491">
    <property type="term" value="F:oxidoreductase activity"/>
    <property type="evidence" value="ECO:0007669"/>
    <property type="project" value="UniProtKB-KW"/>
</dbReference>
<sequence length="318" mass="34499">MRKLFSAVRCRGAVQASSLESKLLEMESRAAFGSIRNSHLPKDGRLVLMHPRPFRARAQRSQSHVVASLSNGVREGLLDGKWAMITGPGSGIGRAISIRFAEEGGSIVLAGRKPDVLEEVAEECRKAGAPEVEIFLADGLDAGDVESLAEAVASRVDVLVNNAGMAASGDLQDSLLVGDVDLWERMLTLNVLTPMRLTRILAPHLAKRNPGYIINIGSQAGLHASKGNAAYAASKWAMTGWSQSCFEELREHDIRVTTLFPHYVQSGMTEEVDIPAERMIKPEDVAEAALLPFRLSELACPTEIMIGNAMPIKSPHRR</sequence>
<dbReference type="PRINTS" id="PR00080">
    <property type="entry name" value="SDRFAMILY"/>
</dbReference>
<dbReference type="CDD" id="cd05233">
    <property type="entry name" value="SDR_c"/>
    <property type="match status" value="1"/>
</dbReference>
<organism evidence="4 5">
    <name type="scientific">Coccomyxa viridis</name>
    <dbReference type="NCBI Taxonomy" id="1274662"/>
    <lineage>
        <taxon>Eukaryota</taxon>
        <taxon>Viridiplantae</taxon>
        <taxon>Chlorophyta</taxon>
        <taxon>core chlorophytes</taxon>
        <taxon>Trebouxiophyceae</taxon>
        <taxon>Trebouxiophyceae incertae sedis</taxon>
        <taxon>Coccomyxaceae</taxon>
        <taxon>Coccomyxa</taxon>
    </lineage>
</organism>
<comment type="caution">
    <text evidence="4">The sequence shown here is derived from an EMBL/GenBank/DDBJ whole genome shotgun (WGS) entry which is preliminary data.</text>
</comment>
<evidence type="ECO:0000256" key="1">
    <source>
        <dbReference type="ARBA" id="ARBA00006484"/>
    </source>
</evidence>
<keyword evidence="2" id="KW-0560">Oxidoreductase</keyword>
<proteinExistence type="inferred from homology"/>
<comment type="similarity">
    <text evidence="1 3">Belongs to the short-chain dehydrogenases/reductases (SDR) family.</text>
</comment>
<dbReference type="InterPro" id="IPR002347">
    <property type="entry name" value="SDR_fam"/>
</dbReference>